<proteinExistence type="predicted"/>
<evidence type="ECO:0008006" key="3">
    <source>
        <dbReference type="Google" id="ProtNLM"/>
    </source>
</evidence>
<gene>
    <name evidence="1" type="ORF">C8P68_102705</name>
</gene>
<protein>
    <recommendedName>
        <fullName evidence="3">MalT-like TPR region domain-containing protein</fullName>
    </recommendedName>
</protein>
<name>A0A2T5JDZ6_9SPHI</name>
<evidence type="ECO:0000313" key="2">
    <source>
        <dbReference type="Proteomes" id="UP000244168"/>
    </source>
</evidence>
<reference evidence="1 2" key="1">
    <citation type="submission" date="2018-04" db="EMBL/GenBank/DDBJ databases">
        <title>Genomic Encyclopedia of Archaeal and Bacterial Type Strains, Phase II (KMG-II): from individual species to whole genera.</title>
        <authorList>
            <person name="Goeker M."/>
        </authorList>
    </citation>
    <scope>NUCLEOTIDE SEQUENCE [LARGE SCALE GENOMIC DNA]</scope>
    <source>
        <strain evidence="1 2">DSM 26809</strain>
    </source>
</reference>
<organism evidence="1 2">
    <name type="scientific">Mucilaginibacter yixingensis</name>
    <dbReference type="NCBI Taxonomy" id="1295612"/>
    <lineage>
        <taxon>Bacteria</taxon>
        <taxon>Pseudomonadati</taxon>
        <taxon>Bacteroidota</taxon>
        <taxon>Sphingobacteriia</taxon>
        <taxon>Sphingobacteriales</taxon>
        <taxon>Sphingobacteriaceae</taxon>
        <taxon>Mucilaginibacter</taxon>
    </lineage>
</organism>
<evidence type="ECO:0000313" key="1">
    <source>
        <dbReference type="EMBL" id="PTQ99875.1"/>
    </source>
</evidence>
<sequence>MFLCLIVACLHLTASAQFFRFKKRPVLPQLPSAVEARPQQFFVFKLPQGKLMRYQVPRSDFDLEANQYAVMKLAQHNMRFHVYAEASYNFNELARLFVLQNRLSEAKWYFLQSSLISRQQNNYRLTFSNLCQLGILKSEIGDFVLGQQDLLEARDMAAAKGWLIGVIEAEQKLSQIRQKRMASLRSDLRYAETASID</sequence>
<comment type="caution">
    <text evidence="1">The sequence shown here is derived from an EMBL/GenBank/DDBJ whole genome shotgun (WGS) entry which is preliminary data.</text>
</comment>
<keyword evidence="2" id="KW-1185">Reference proteome</keyword>
<dbReference type="EMBL" id="QAOQ01000002">
    <property type="protein sequence ID" value="PTQ99875.1"/>
    <property type="molecule type" value="Genomic_DNA"/>
</dbReference>
<dbReference type="Proteomes" id="UP000244168">
    <property type="component" value="Unassembled WGS sequence"/>
</dbReference>
<accession>A0A2T5JDZ6</accession>
<dbReference type="AlphaFoldDB" id="A0A2T5JDZ6"/>